<dbReference type="GO" id="GO:0003700">
    <property type="term" value="F:DNA-binding transcription factor activity"/>
    <property type="evidence" value="ECO:0007669"/>
    <property type="project" value="InterPro"/>
</dbReference>
<dbReference type="CDD" id="cd00090">
    <property type="entry name" value="HTH_ARSR"/>
    <property type="match status" value="1"/>
</dbReference>
<dbReference type="PROSITE" id="PS51000">
    <property type="entry name" value="HTH_DEOR_2"/>
    <property type="match status" value="1"/>
</dbReference>
<dbReference type="SMART" id="SM01134">
    <property type="entry name" value="DeoRC"/>
    <property type="match status" value="1"/>
</dbReference>
<evidence type="ECO:0000313" key="5">
    <source>
        <dbReference type="Proteomes" id="UP000198847"/>
    </source>
</evidence>
<organism evidence="4 5">
    <name type="scientific">Propionispora vibrioides</name>
    <dbReference type="NCBI Taxonomy" id="112903"/>
    <lineage>
        <taxon>Bacteria</taxon>
        <taxon>Bacillati</taxon>
        <taxon>Bacillota</taxon>
        <taxon>Negativicutes</taxon>
        <taxon>Selenomonadales</taxon>
        <taxon>Sporomusaceae</taxon>
        <taxon>Propionispora</taxon>
    </lineage>
</organism>
<dbReference type="InterPro" id="IPR036390">
    <property type="entry name" value="WH_DNA-bd_sf"/>
</dbReference>
<dbReference type="PANTHER" id="PTHR30363:SF44">
    <property type="entry name" value="AGA OPERON TRANSCRIPTIONAL REPRESSOR-RELATED"/>
    <property type="match status" value="1"/>
</dbReference>
<dbReference type="RefSeq" id="WP_091746189.1">
    <property type="nucleotide sequence ID" value="NZ_FODY01000009.1"/>
</dbReference>
<evidence type="ECO:0000259" key="3">
    <source>
        <dbReference type="PROSITE" id="PS51000"/>
    </source>
</evidence>
<dbReference type="Gene3D" id="3.40.50.1360">
    <property type="match status" value="1"/>
</dbReference>
<dbReference type="InterPro" id="IPR014036">
    <property type="entry name" value="DeoR-like_C"/>
</dbReference>
<keyword evidence="1" id="KW-0805">Transcription regulation</keyword>
<sequence length="254" mass="28337">MLAKERLLFVLNRLHIQPSVSIKALSEELGVSISTIQRDLRILEDQGKIQRERGGALNKELTDTLSNLTERPVGEKELINLPAKQLVCVKAAELIKNGDCIFIDSGTTPAHLVPLLANKEIKVVTNSVYALDKLVKEYRGEVYVLGGQFNAKYDMNMGPITLEEISKFRFDHAFLGVSGIDLDSGEIFSADFAIGAIKQMVMKRSNHTYVLSDDSKYSIKALCTWANLTEFDLVFVNSFPANRKKLKNIVVCET</sequence>
<reference evidence="4 5" key="1">
    <citation type="submission" date="2016-10" db="EMBL/GenBank/DDBJ databases">
        <authorList>
            <person name="de Groot N.N."/>
        </authorList>
    </citation>
    <scope>NUCLEOTIDE SEQUENCE [LARGE SCALE GENOMIC DNA]</scope>
    <source>
        <strain evidence="4 5">DSM 13305</strain>
    </source>
</reference>
<feature type="domain" description="HTH deoR-type" evidence="3">
    <location>
        <begin position="3"/>
        <end position="58"/>
    </location>
</feature>
<dbReference type="PANTHER" id="PTHR30363">
    <property type="entry name" value="HTH-TYPE TRANSCRIPTIONAL REGULATOR SRLR-RELATED"/>
    <property type="match status" value="1"/>
</dbReference>
<dbReference type="InterPro" id="IPR001034">
    <property type="entry name" value="DeoR_HTH"/>
</dbReference>
<dbReference type="PRINTS" id="PR00037">
    <property type="entry name" value="HTHLACR"/>
</dbReference>
<dbReference type="OrthoDB" id="9797223at2"/>
<keyword evidence="5" id="KW-1185">Reference proteome</keyword>
<evidence type="ECO:0000256" key="2">
    <source>
        <dbReference type="ARBA" id="ARBA00023163"/>
    </source>
</evidence>
<dbReference type="SUPFAM" id="SSF100950">
    <property type="entry name" value="NagB/RpiA/CoA transferase-like"/>
    <property type="match status" value="1"/>
</dbReference>
<protein>
    <submittedName>
        <fullName evidence="4">Transcriptional regulator, DeoR family</fullName>
    </submittedName>
</protein>
<accession>A0A1H8UQY8</accession>
<dbReference type="SMART" id="SM00420">
    <property type="entry name" value="HTH_DEOR"/>
    <property type="match status" value="1"/>
</dbReference>
<dbReference type="AlphaFoldDB" id="A0A1H8UQY8"/>
<dbReference type="InterPro" id="IPR037171">
    <property type="entry name" value="NagB/RpiA_transferase-like"/>
</dbReference>
<gene>
    <name evidence="4" type="ORF">SAMN04490178_10977</name>
</gene>
<dbReference type="EMBL" id="FODY01000009">
    <property type="protein sequence ID" value="SEP05423.1"/>
    <property type="molecule type" value="Genomic_DNA"/>
</dbReference>
<name>A0A1H8UQY8_9FIRM</name>
<dbReference type="InterPro" id="IPR036388">
    <property type="entry name" value="WH-like_DNA-bd_sf"/>
</dbReference>
<dbReference type="SUPFAM" id="SSF46785">
    <property type="entry name" value="Winged helix' DNA-binding domain"/>
    <property type="match status" value="1"/>
</dbReference>
<dbReference type="Pfam" id="PF00455">
    <property type="entry name" value="DeoRC"/>
    <property type="match status" value="1"/>
</dbReference>
<dbReference type="Gene3D" id="1.10.10.10">
    <property type="entry name" value="Winged helix-like DNA-binding domain superfamily/Winged helix DNA-binding domain"/>
    <property type="match status" value="1"/>
</dbReference>
<dbReference type="Pfam" id="PF08220">
    <property type="entry name" value="HTH_DeoR"/>
    <property type="match status" value="1"/>
</dbReference>
<dbReference type="STRING" id="112903.SAMN04490178_10977"/>
<dbReference type="Proteomes" id="UP000198847">
    <property type="component" value="Unassembled WGS sequence"/>
</dbReference>
<evidence type="ECO:0000256" key="1">
    <source>
        <dbReference type="ARBA" id="ARBA00023015"/>
    </source>
</evidence>
<evidence type="ECO:0000313" key="4">
    <source>
        <dbReference type="EMBL" id="SEP05423.1"/>
    </source>
</evidence>
<dbReference type="InterPro" id="IPR011991">
    <property type="entry name" value="ArsR-like_HTH"/>
</dbReference>
<proteinExistence type="predicted"/>
<dbReference type="InterPro" id="IPR050313">
    <property type="entry name" value="Carb_Metab_HTH_regulators"/>
</dbReference>
<keyword evidence="2" id="KW-0804">Transcription</keyword>